<proteinExistence type="inferred from homology"/>
<comment type="catalytic activity">
    <reaction evidence="7">
        <text>Couples ATP hydrolysis with the unwinding of duplex DNA by translocating in the 3'-5' direction.</text>
        <dbReference type="EC" id="5.6.2.4"/>
    </reaction>
</comment>
<dbReference type="GO" id="GO:0000725">
    <property type="term" value="P:recombinational repair"/>
    <property type="evidence" value="ECO:0007669"/>
    <property type="project" value="TreeGrafter"/>
</dbReference>
<dbReference type="Gene3D" id="1.10.10.160">
    <property type="match status" value="1"/>
</dbReference>
<evidence type="ECO:0000256" key="2">
    <source>
        <dbReference type="ARBA" id="ARBA00022741"/>
    </source>
</evidence>
<dbReference type="PANTHER" id="PTHR11070:SF63">
    <property type="entry name" value="DNA HELICASE IV"/>
    <property type="match status" value="1"/>
</dbReference>
<gene>
    <name evidence="12" type="ORF">J5O05_16460</name>
</gene>
<keyword evidence="4 10" id="KW-0347">Helicase</keyword>
<dbReference type="PANTHER" id="PTHR11070">
    <property type="entry name" value="UVRD / RECB / PCRA DNA HELICASE FAMILY MEMBER"/>
    <property type="match status" value="1"/>
</dbReference>
<keyword evidence="2 10" id="KW-0547">Nucleotide-binding</keyword>
<dbReference type="EMBL" id="CP072133">
    <property type="protein sequence ID" value="QTH71353.1"/>
    <property type="molecule type" value="Genomic_DNA"/>
</dbReference>
<keyword evidence="3 10" id="KW-0378">Hydrolase</keyword>
<dbReference type="GO" id="GO:0005524">
    <property type="term" value="F:ATP binding"/>
    <property type="evidence" value="ECO:0007669"/>
    <property type="project" value="UniProtKB-UniRule"/>
</dbReference>
<protein>
    <recommendedName>
        <fullName evidence="8">DNA 3'-5' helicase</fullName>
        <ecNumber evidence="8">5.6.2.4</ecNumber>
    </recommendedName>
</protein>
<keyword evidence="13" id="KW-1185">Reference proteome</keyword>
<dbReference type="CDD" id="cd17932">
    <property type="entry name" value="DEXQc_UvrD"/>
    <property type="match status" value="1"/>
</dbReference>
<dbReference type="InterPro" id="IPR027417">
    <property type="entry name" value="P-loop_NTPase"/>
</dbReference>
<dbReference type="GO" id="GO:0043138">
    <property type="term" value="F:3'-5' DNA helicase activity"/>
    <property type="evidence" value="ECO:0007669"/>
    <property type="project" value="UniProtKB-EC"/>
</dbReference>
<dbReference type="Pfam" id="PF00580">
    <property type="entry name" value="UvrD-helicase"/>
    <property type="match status" value="1"/>
</dbReference>
<dbReference type="GO" id="GO:0016787">
    <property type="term" value="F:hydrolase activity"/>
    <property type="evidence" value="ECO:0007669"/>
    <property type="project" value="UniProtKB-UniRule"/>
</dbReference>
<dbReference type="InterPro" id="IPR014017">
    <property type="entry name" value="DNA_helicase_UvrD-like_C"/>
</dbReference>
<evidence type="ECO:0000256" key="6">
    <source>
        <dbReference type="ARBA" id="ARBA00023235"/>
    </source>
</evidence>
<evidence type="ECO:0000256" key="7">
    <source>
        <dbReference type="ARBA" id="ARBA00034617"/>
    </source>
</evidence>
<dbReference type="InterPro" id="IPR013986">
    <property type="entry name" value="DExx_box_DNA_helicase_dom_sf"/>
</dbReference>
<feature type="binding site" evidence="10">
    <location>
        <begin position="208"/>
        <end position="215"/>
    </location>
    <ligand>
        <name>ATP</name>
        <dbReference type="ChEBI" id="CHEBI:30616"/>
    </ligand>
</feature>
<evidence type="ECO:0000313" key="13">
    <source>
        <dbReference type="Proteomes" id="UP000664904"/>
    </source>
</evidence>
<name>A0A975DGD8_9GAMM</name>
<accession>A0A975DGD8</accession>
<dbReference type="Proteomes" id="UP000664904">
    <property type="component" value="Chromosome"/>
</dbReference>
<reference evidence="12" key="1">
    <citation type="submission" date="2021-03" db="EMBL/GenBank/DDBJ databases">
        <title>Complete Genome of Pseudoalteromonas xiamenensis STKMTI.2, a new potential marine bacterium producing anti-Vibrio compounds.</title>
        <authorList>
            <person name="Handayani D.P."/>
            <person name="Isnansetyo A."/>
            <person name="Istiqomah I."/>
            <person name="Jumina J."/>
        </authorList>
    </citation>
    <scope>NUCLEOTIDE SEQUENCE</scope>
    <source>
        <strain evidence="12">STKMTI.2</strain>
    </source>
</reference>
<evidence type="ECO:0000259" key="11">
    <source>
        <dbReference type="PROSITE" id="PS51198"/>
    </source>
</evidence>
<dbReference type="PROSITE" id="PS51198">
    <property type="entry name" value="UVRD_HELICASE_ATP_BIND"/>
    <property type="match status" value="1"/>
</dbReference>
<dbReference type="InterPro" id="IPR000212">
    <property type="entry name" value="DNA_helicase_UvrD/REP"/>
</dbReference>
<dbReference type="EC" id="5.6.2.4" evidence="8"/>
<keyword evidence="5 10" id="KW-0067">ATP-binding</keyword>
<dbReference type="AlphaFoldDB" id="A0A975DGD8"/>
<evidence type="ECO:0000256" key="10">
    <source>
        <dbReference type="PROSITE-ProRule" id="PRU00560"/>
    </source>
</evidence>
<evidence type="ECO:0000256" key="3">
    <source>
        <dbReference type="ARBA" id="ARBA00022801"/>
    </source>
</evidence>
<dbReference type="Pfam" id="PF13361">
    <property type="entry name" value="UvrD_C"/>
    <property type="match status" value="1"/>
</dbReference>
<comment type="similarity">
    <text evidence="1">Belongs to the helicase family. UvrD subfamily.</text>
</comment>
<evidence type="ECO:0000313" key="12">
    <source>
        <dbReference type="EMBL" id="QTH71353.1"/>
    </source>
</evidence>
<evidence type="ECO:0000256" key="5">
    <source>
        <dbReference type="ARBA" id="ARBA00022840"/>
    </source>
</evidence>
<dbReference type="SUPFAM" id="SSF52540">
    <property type="entry name" value="P-loop containing nucleoside triphosphate hydrolases"/>
    <property type="match status" value="1"/>
</dbReference>
<dbReference type="GO" id="GO:0003677">
    <property type="term" value="F:DNA binding"/>
    <property type="evidence" value="ECO:0007669"/>
    <property type="project" value="InterPro"/>
</dbReference>
<dbReference type="GO" id="GO:0005829">
    <property type="term" value="C:cytosol"/>
    <property type="evidence" value="ECO:0007669"/>
    <property type="project" value="TreeGrafter"/>
</dbReference>
<evidence type="ECO:0000256" key="9">
    <source>
        <dbReference type="ARBA" id="ARBA00048988"/>
    </source>
</evidence>
<dbReference type="RefSeq" id="WP_208842994.1">
    <property type="nucleotide sequence ID" value="NZ_CP072133.1"/>
</dbReference>
<evidence type="ECO:0000256" key="1">
    <source>
        <dbReference type="ARBA" id="ARBA00009922"/>
    </source>
</evidence>
<feature type="domain" description="UvrD-like helicase ATP-binding" evidence="11">
    <location>
        <begin position="187"/>
        <end position="497"/>
    </location>
</feature>
<evidence type="ECO:0000256" key="4">
    <source>
        <dbReference type="ARBA" id="ARBA00022806"/>
    </source>
</evidence>
<keyword evidence="6" id="KW-0413">Isomerase</keyword>
<dbReference type="KEGG" id="pxi:J5O05_16460"/>
<evidence type="ECO:0000256" key="8">
    <source>
        <dbReference type="ARBA" id="ARBA00034808"/>
    </source>
</evidence>
<comment type="catalytic activity">
    <reaction evidence="9">
        <text>ATP + H2O = ADP + phosphate + H(+)</text>
        <dbReference type="Rhea" id="RHEA:13065"/>
        <dbReference type="ChEBI" id="CHEBI:15377"/>
        <dbReference type="ChEBI" id="CHEBI:15378"/>
        <dbReference type="ChEBI" id="CHEBI:30616"/>
        <dbReference type="ChEBI" id="CHEBI:43474"/>
        <dbReference type="ChEBI" id="CHEBI:456216"/>
        <dbReference type="EC" id="5.6.2.4"/>
    </reaction>
</comment>
<sequence>MAAFSQFPSRIFRPFVRWKRLVATDEGLVITRPTSSESYSWTQIETPPSLARRFPWCTLGLSKQTHESRFSGLASNSKPFILSCQTLWAQAHGSRVKMQVAKLESFLSRRYLSEAIFNEIQTKAKTTLKPWRHWWKTADLESELTHALCTLEEIAQWSLQDAEEFKASFEAHYLEKYKSYFDTIERNPLTEKQRLACIRQEQNQLLLAAAGSGKTSVMVARSGYLVKAGYASPSQILLLAYGNDAAKEMQERLSKSSSADGVKAQTFHSLGLSILRKVEGETPKLSVFATDLNAFHQFVYRTLLTLLDESAFKLQFIKFVELNSDFLNPIKQELNSELKVFLGTLAGKRTIKLLTDLMQAFKEYQITESLDALRVNHSDELDVVLKLLSEYTMHLKSRNEIDFSDMIAKAIGYVQKGQFVPSWTHILVDEFQDISRSRAKLLQVIQQRGRHVQLFAVGDDWQAIYRFSGSDIRLTTNFSAYFSPSTVQALDKTFRFHQNLLSVSSDFICRNPNQCVKALSAFDKALHAPFSLIPQDRELDDLAALIHVTLEQIAKEQPNTQNTLLVLARFSKDLPSQEMLTTLRVRFPNTSITTMTVHAAKGKEADYTIVLGLRNGSDGFPSRRKLPGLLDKLLPPQDQFPDSEERRLFYVALTRAKKQVFLIYDKSNPSDFIAELS</sequence>
<organism evidence="12 13">
    <name type="scientific">Pseudoalteromonas xiamenensis</name>
    <dbReference type="NCBI Taxonomy" id="882626"/>
    <lineage>
        <taxon>Bacteria</taxon>
        <taxon>Pseudomonadati</taxon>
        <taxon>Pseudomonadota</taxon>
        <taxon>Gammaproteobacteria</taxon>
        <taxon>Alteromonadales</taxon>
        <taxon>Pseudoalteromonadaceae</taxon>
        <taxon>Pseudoalteromonas</taxon>
    </lineage>
</organism>
<dbReference type="InterPro" id="IPR014016">
    <property type="entry name" value="UvrD-like_ATP-bd"/>
</dbReference>
<dbReference type="Gene3D" id="3.40.50.300">
    <property type="entry name" value="P-loop containing nucleotide triphosphate hydrolases"/>
    <property type="match status" value="2"/>
</dbReference>